<dbReference type="InterPro" id="IPR055414">
    <property type="entry name" value="LRR_R13L4/SHOC2-like"/>
</dbReference>
<dbReference type="Pfam" id="PF23559">
    <property type="entry name" value="WHD_DRP"/>
    <property type="match status" value="1"/>
</dbReference>
<dbReference type="Gene3D" id="1.10.10.10">
    <property type="entry name" value="Winged helix-like DNA-binding domain superfamily/Winged helix DNA-binding domain"/>
    <property type="match status" value="1"/>
</dbReference>
<sequence>MEVVTGALPSVIAKLGDLLTCSSGEIRFLQAELESMKGALEKVSNTPADQLDIQDKIWAKDLRELSYDIEDNIDTFMVRGEGNEQAKLRGIKKFIDRSVGLFRKVMVRHGIATEIRDIKSRVEEVAKRHDRCKLSNSNVAKHVPIDPRLLYQYDKVTEIVGIEEARDEIIRILMEGNEVSKQQDKIISIVGFGGLGKTTLADVVYKKLRAQFESELFFRTCSNNLSGGKVTRAAMLPESSENSSRIRGMKAFQYTLLASVYIYLFVCLYFQIAPSNQISLLEETGSSLSAHMCSKFETDMDMLSMLTHNFVVIDDIWKLSDFKMIKRALPGNNVGNKIITTTRDLNIAEQAGCAYKLQPICLNNSRKLFFRRIFGNDNKDNDEEEERCPNDELAEVSDKILEKCAGVPLAIITMASFLACKARNKMEWYEVYNSVGTSLENNLDMENMRDFKDRLIMMWIGEGFIQCEKPGKSLFELGESYFNELINRSMIQPIHDSSDDMVSRCRVHDMVLDLIRSLLSEENFVTVLILRVLDLEDCDLSQADSSLKYLGNLHHLRYLGLCHTGISQLPEEIGNLQFLQTLDVTLNKISRLPSSVVQLKKLMCLYIDRSTTVPNGIGNLACLEQLLLLGIYDSTVNIIEELGQLTELRQLHIGLDEWNDKLLGLQKMQETRIRVDPGQRNIGGLDAWVAPRHLRVLRTIRSCWFSTLPAWVNPSLLLDLIGLSIAVRELHQVDLEILGRLPALRSLYLEVDNKNLGILRGFVVVGGAFPCLVRCYFQQFVWPVVFQHGAMPRLGELWFLFYLWDGSLDLGLGNLPSMQYVRAALLCEGFSKEEVEQANAALTHAAEMHPNHPRHDIYLYD</sequence>
<dbReference type="PANTHER" id="PTHR23155">
    <property type="entry name" value="DISEASE RESISTANCE PROTEIN RP"/>
    <property type="match status" value="1"/>
</dbReference>
<dbReference type="InterPro" id="IPR041118">
    <property type="entry name" value="Rx_N"/>
</dbReference>
<evidence type="ECO:0000256" key="5">
    <source>
        <dbReference type="ARBA" id="ARBA00022821"/>
    </source>
</evidence>
<dbReference type="Gene3D" id="3.80.10.10">
    <property type="entry name" value="Ribonuclease Inhibitor"/>
    <property type="match status" value="1"/>
</dbReference>
<dbReference type="InterPro" id="IPR044974">
    <property type="entry name" value="Disease_R_plants"/>
</dbReference>
<dbReference type="InterPro" id="IPR042197">
    <property type="entry name" value="Apaf_helical"/>
</dbReference>
<reference evidence="11" key="2">
    <citation type="submission" date="2015-07" db="EMBL/GenBank/DDBJ databases">
        <authorList>
            <person name="Noorani M."/>
        </authorList>
    </citation>
    <scope>NUCLEOTIDE SEQUENCE</scope>
    <source>
        <strain evidence="11">Yugu1</strain>
    </source>
</reference>
<dbReference type="AlphaFoldDB" id="A0A368SB64"/>
<dbReference type="InterPro" id="IPR032675">
    <property type="entry name" value="LRR_dom_sf"/>
</dbReference>
<dbReference type="Gene3D" id="3.40.50.300">
    <property type="entry name" value="P-loop containing nucleotide triphosphate hydrolases"/>
    <property type="match status" value="1"/>
</dbReference>
<evidence type="ECO:0000259" key="8">
    <source>
        <dbReference type="Pfam" id="PF18052"/>
    </source>
</evidence>
<name>A0A368SB64_SETIT</name>
<comment type="similarity">
    <text evidence="1">Belongs to the disease resistance NB-LRR family.</text>
</comment>
<feature type="domain" description="Disease resistance R13L4/SHOC-2-like LRR" evidence="10">
    <location>
        <begin position="529"/>
        <end position="854"/>
    </location>
</feature>
<feature type="domain" description="Disease resistance N-terminal" evidence="8">
    <location>
        <begin position="4"/>
        <end position="85"/>
    </location>
</feature>
<keyword evidence="6" id="KW-0175">Coiled coil</keyword>
<accession>A0A368SB64</accession>
<proteinExistence type="inferred from homology"/>
<dbReference type="GO" id="GO:0043531">
    <property type="term" value="F:ADP binding"/>
    <property type="evidence" value="ECO:0007669"/>
    <property type="project" value="InterPro"/>
</dbReference>
<dbReference type="SUPFAM" id="SSF52540">
    <property type="entry name" value="P-loop containing nucleoside triphosphate hydrolases"/>
    <property type="match status" value="1"/>
</dbReference>
<dbReference type="OrthoDB" id="686237at2759"/>
<dbReference type="Pfam" id="PF00931">
    <property type="entry name" value="NB-ARC"/>
    <property type="match status" value="2"/>
</dbReference>
<feature type="domain" description="NB-ARC" evidence="7">
    <location>
        <begin position="305"/>
        <end position="364"/>
    </location>
</feature>
<dbReference type="Pfam" id="PF18052">
    <property type="entry name" value="Rx_N"/>
    <property type="match status" value="1"/>
</dbReference>
<organism evidence="11">
    <name type="scientific">Setaria italica</name>
    <name type="common">Foxtail millet</name>
    <name type="synonym">Panicum italicum</name>
    <dbReference type="NCBI Taxonomy" id="4555"/>
    <lineage>
        <taxon>Eukaryota</taxon>
        <taxon>Viridiplantae</taxon>
        <taxon>Streptophyta</taxon>
        <taxon>Embryophyta</taxon>
        <taxon>Tracheophyta</taxon>
        <taxon>Spermatophyta</taxon>
        <taxon>Magnoliopsida</taxon>
        <taxon>Liliopsida</taxon>
        <taxon>Poales</taxon>
        <taxon>Poaceae</taxon>
        <taxon>PACMAD clade</taxon>
        <taxon>Panicoideae</taxon>
        <taxon>Panicodae</taxon>
        <taxon>Paniceae</taxon>
        <taxon>Cenchrinae</taxon>
        <taxon>Setaria</taxon>
    </lineage>
</organism>
<evidence type="ECO:0000256" key="1">
    <source>
        <dbReference type="ARBA" id="ARBA00008894"/>
    </source>
</evidence>
<keyword evidence="4" id="KW-0547">Nucleotide-binding</keyword>
<dbReference type="GO" id="GO:0051707">
    <property type="term" value="P:response to other organism"/>
    <property type="evidence" value="ECO:0007669"/>
    <property type="project" value="UniProtKB-ARBA"/>
</dbReference>
<dbReference type="Gene3D" id="1.10.8.430">
    <property type="entry name" value="Helical domain of apoptotic protease-activating factors"/>
    <property type="match status" value="1"/>
</dbReference>
<dbReference type="CDD" id="cd14798">
    <property type="entry name" value="RX-CC_like"/>
    <property type="match status" value="1"/>
</dbReference>
<evidence type="ECO:0000259" key="10">
    <source>
        <dbReference type="Pfam" id="PF23598"/>
    </source>
</evidence>
<dbReference type="PANTHER" id="PTHR23155:SF1116">
    <property type="entry name" value="OS12G0273300 PROTEIN"/>
    <property type="match status" value="1"/>
</dbReference>
<dbReference type="SUPFAM" id="SSF52058">
    <property type="entry name" value="L domain-like"/>
    <property type="match status" value="1"/>
</dbReference>
<feature type="domain" description="NB-ARC" evidence="7">
    <location>
        <begin position="164"/>
        <end position="232"/>
    </location>
</feature>
<dbReference type="InterPro" id="IPR036388">
    <property type="entry name" value="WH-like_DNA-bd_sf"/>
</dbReference>
<reference evidence="11" key="1">
    <citation type="journal article" date="2012" name="Nat. Biotechnol.">
        <title>Reference genome sequence of the model plant Setaria.</title>
        <authorList>
            <person name="Bennetzen J.L."/>
            <person name="Schmutz J."/>
            <person name="Wang H."/>
            <person name="Percifield R."/>
            <person name="Hawkins J."/>
            <person name="Pontaroli A.C."/>
            <person name="Estep M."/>
            <person name="Feng L."/>
            <person name="Vaughn J.N."/>
            <person name="Grimwood J."/>
            <person name="Jenkins J."/>
            <person name="Barry K."/>
            <person name="Lindquist E."/>
            <person name="Hellsten U."/>
            <person name="Deshpande S."/>
            <person name="Wang X."/>
            <person name="Wu X."/>
            <person name="Mitros T."/>
            <person name="Triplett J."/>
            <person name="Yang X."/>
            <person name="Ye C.Y."/>
            <person name="Mauro-Herrera M."/>
            <person name="Wang L."/>
            <person name="Li P."/>
            <person name="Sharma M."/>
            <person name="Sharma R."/>
            <person name="Ronald P.C."/>
            <person name="Panaud O."/>
            <person name="Kellogg E.A."/>
            <person name="Brutnell T.P."/>
            <person name="Doust A.N."/>
            <person name="Tuskan G.A."/>
            <person name="Rokhsar D."/>
            <person name="Devos K.M."/>
        </authorList>
    </citation>
    <scope>NUCLEOTIDE SEQUENCE [LARGE SCALE GENOMIC DNA]</scope>
    <source>
        <strain evidence="11">Yugu1</strain>
    </source>
</reference>
<keyword evidence="3" id="KW-0677">Repeat</keyword>
<dbReference type="InterPro" id="IPR002182">
    <property type="entry name" value="NB-ARC"/>
</dbReference>
<dbReference type="Gene3D" id="1.20.5.4130">
    <property type="match status" value="1"/>
</dbReference>
<dbReference type="PRINTS" id="PR00364">
    <property type="entry name" value="DISEASERSIST"/>
</dbReference>
<gene>
    <name evidence="11" type="ORF">SETIT_8G195000v2</name>
</gene>
<evidence type="ECO:0000313" key="11">
    <source>
        <dbReference type="EMBL" id="RCV39080.1"/>
    </source>
</evidence>
<evidence type="ECO:0000256" key="6">
    <source>
        <dbReference type="ARBA" id="ARBA00023054"/>
    </source>
</evidence>
<evidence type="ECO:0000256" key="4">
    <source>
        <dbReference type="ARBA" id="ARBA00022741"/>
    </source>
</evidence>
<evidence type="ECO:0000259" key="9">
    <source>
        <dbReference type="Pfam" id="PF23559"/>
    </source>
</evidence>
<dbReference type="GO" id="GO:0006952">
    <property type="term" value="P:defense response"/>
    <property type="evidence" value="ECO:0007669"/>
    <property type="project" value="UniProtKB-KW"/>
</dbReference>
<keyword evidence="2" id="KW-0433">Leucine-rich repeat</keyword>
<evidence type="ECO:0000256" key="2">
    <source>
        <dbReference type="ARBA" id="ARBA00022614"/>
    </source>
</evidence>
<protein>
    <recommendedName>
        <fullName evidence="12">NB-ARC domain-containing protein</fullName>
    </recommendedName>
</protein>
<keyword evidence="5" id="KW-0611">Plant defense</keyword>
<dbReference type="InterPro" id="IPR038005">
    <property type="entry name" value="RX-like_CC"/>
</dbReference>
<dbReference type="InterPro" id="IPR058922">
    <property type="entry name" value="WHD_DRP"/>
</dbReference>
<dbReference type="InterPro" id="IPR027417">
    <property type="entry name" value="P-loop_NTPase"/>
</dbReference>
<evidence type="ECO:0008006" key="12">
    <source>
        <dbReference type="Google" id="ProtNLM"/>
    </source>
</evidence>
<evidence type="ECO:0000259" key="7">
    <source>
        <dbReference type="Pfam" id="PF00931"/>
    </source>
</evidence>
<dbReference type="Pfam" id="PF23598">
    <property type="entry name" value="LRR_14"/>
    <property type="match status" value="1"/>
</dbReference>
<evidence type="ECO:0000256" key="3">
    <source>
        <dbReference type="ARBA" id="ARBA00022737"/>
    </source>
</evidence>
<feature type="domain" description="Disease resistance protein winged helix" evidence="9">
    <location>
        <begin position="452"/>
        <end position="515"/>
    </location>
</feature>
<dbReference type="EMBL" id="CM003535">
    <property type="protein sequence ID" value="RCV39080.1"/>
    <property type="molecule type" value="Genomic_DNA"/>
</dbReference>